<dbReference type="Gene3D" id="3.30.70.2880">
    <property type="match status" value="1"/>
</dbReference>
<feature type="domain" description="PelD GGDEF" evidence="2">
    <location>
        <begin position="314"/>
        <end position="414"/>
    </location>
</feature>
<evidence type="ECO:0000313" key="4">
    <source>
        <dbReference type="Proteomes" id="UP000065261"/>
    </source>
</evidence>
<gene>
    <name evidence="3" type="ORF">PTRA_a0798</name>
</gene>
<feature type="transmembrane region" description="Helical" evidence="1">
    <location>
        <begin position="65"/>
        <end position="85"/>
    </location>
</feature>
<dbReference type="InterPro" id="IPR031583">
    <property type="entry name" value="PelD_GGDEF"/>
</dbReference>
<dbReference type="OrthoDB" id="5442761at2"/>
<dbReference type="RefSeq" id="WP_058372719.1">
    <property type="nucleotide sequence ID" value="NZ_CP011034.1"/>
</dbReference>
<dbReference type="SUPFAM" id="SSF55781">
    <property type="entry name" value="GAF domain-like"/>
    <property type="match status" value="1"/>
</dbReference>
<proteinExistence type="predicted"/>
<dbReference type="Pfam" id="PF16963">
    <property type="entry name" value="PelD_GGDEF"/>
    <property type="match status" value="1"/>
</dbReference>
<sequence length="433" mass="48905">MKTHFFRPREVPELQIWAEVFIFTALALGLPVLFNTADPFWTQGGFSWPVLGPLLVALRYGFSKGFISILSLLIGQLLLVETDILTPQSGFNINAILGYVIVIMITGEFRDVWDRTNQRQTIQLEYVTERLEVFTRQYHLISSSHDRLEQVLAGHTLSLRESLQEVRESIGQLEERCLDSAAQSILNLFVEYGTLEKAGIYKVENNIIVDPPLAAIGEMNTVSMSDPLVSAMFAENELVSVKDVKASLGISKYHIAIPMTDISDTIYGVVLVEKVQFFALKNTTLTLLAVMAGHIGDLLRHEITNPVMQASEAPSFVKQVKRANKEAKRYKIPSHLLKITATNINTESRQLMKYLSEARRGLDIYLYNNEKQTLLLLMPLADELEKTGFIARLNSWSKERTGKNLNDLGIVIEQQIALPINNDDLKRLVEFHD</sequence>
<feature type="transmembrane region" description="Helical" evidence="1">
    <location>
        <begin position="91"/>
        <end position="109"/>
    </location>
</feature>
<reference evidence="3 4" key="1">
    <citation type="submission" date="2015-03" db="EMBL/GenBank/DDBJ databases">
        <authorList>
            <person name="Murphy D."/>
        </authorList>
    </citation>
    <scope>NUCLEOTIDE SEQUENCE [LARGE SCALE GENOMIC DNA]</scope>
    <source>
        <strain evidence="3 4">KMM 520</strain>
    </source>
</reference>
<dbReference type="PATRIC" id="fig|1315283.4.peg.705"/>
<dbReference type="EMBL" id="CP011034">
    <property type="protein sequence ID" value="ALS32108.1"/>
    <property type="molecule type" value="Genomic_DNA"/>
</dbReference>
<protein>
    <recommendedName>
        <fullName evidence="2">PelD GGDEF domain-containing protein</fullName>
    </recommendedName>
</protein>
<evidence type="ECO:0000259" key="2">
    <source>
        <dbReference type="Pfam" id="PF16963"/>
    </source>
</evidence>
<evidence type="ECO:0000256" key="1">
    <source>
        <dbReference type="SAM" id="Phobius"/>
    </source>
</evidence>
<dbReference type="Gene3D" id="3.30.450.40">
    <property type="match status" value="1"/>
</dbReference>
<name>A0A0U2V2L3_9GAMM</name>
<dbReference type="InterPro" id="IPR029016">
    <property type="entry name" value="GAF-like_dom_sf"/>
</dbReference>
<dbReference type="InterPro" id="IPR038367">
    <property type="entry name" value="PelD_GGDEF_sf"/>
</dbReference>
<keyword evidence="1" id="KW-0472">Membrane</keyword>
<accession>A0A0U2V2L3</accession>
<organism evidence="3">
    <name type="scientific">Pseudoalteromonas translucida KMM 520</name>
    <dbReference type="NCBI Taxonomy" id="1315283"/>
    <lineage>
        <taxon>Bacteria</taxon>
        <taxon>Pseudomonadati</taxon>
        <taxon>Pseudomonadota</taxon>
        <taxon>Gammaproteobacteria</taxon>
        <taxon>Alteromonadales</taxon>
        <taxon>Pseudoalteromonadaceae</taxon>
        <taxon>Pseudoalteromonas</taxon>
    </lineage>
</organism>
<evidence type="ECO:0000313" key="3">
    <source>
        <dbReference type="EMBL" id="ALS32108.1"/>
    </source>
</evidence>
<dbReference type="Proteomes" id="UP000065261">
    <property type="component" value="Chromosome I"/>
</dbReference>
<dbReference type="AlphaFoldDB" id="A0A0U2V2L3"/>
<dbReference type="KEGG" id="ptn:PTRA_a0798"/>
<keyword evidence="1" id="KW-1133">Transmembrane helix</keyword>
<feature type="transmembrane region" description="Helical" evidence="1">
    <location>
        <begin position="16"/>
        <end position="34"/>
    </location>
</feature>
<keyword evidence="1" id="KW-0812">Transmembrane</keyword>